<name>A0ABP5KQC0_9ACTN</name>
<organism evidence="1 2">
    <name type="scientific">Streptomyces synnematoformans</name>
    <dbReference type="NCBI Taxonomy" id="415721"/>
    <lineage>
        <taxon>Bacteria</taxon>
        <taxon>Bacillati</taxon>
        <taxon>Actinomycetota</taxon>
        <taxon>Actinomycetes</taxon>
        <taxon>Kitasatosporales</taxon>
        <taxon>Streptomycetaceae</taxon>
        <taxon>Streptomyces</taxon>
    </lineage>
</organism>
<keyword evidence="2" id="KW-1185">Reference proteome</keyword>
<evidence type="ECO:0000313" key="2">
    <source>
        <dbReference type="Proteomes" id="UP001500443"/>
    </source>
</evidence>
<accession>A0ABP5KQC0</accession>
<dbReference type="EMBL" id="BAAAPF010000157">
    <property type="protein sequence ID" value="GAA2134075.1"/>
    <property type="molecule type" value="Genomic_DNA"/>
</dbReference>
<sequence>MDGVPTDEAGAVGGGRVVAAVARVPPVVVEPAARLAAAGGLRFPAVADREDHGRHRAGATAACAPPASAVKVTASPYSARTRTAAWCC</sequence>
<evidence type="ECO:0000313" key="1">
    <source>
        <dbReference type="EMBL" id="GAA2134075.1"/>
    </source>
</evidence>
<protein>
    <submittedName>
        <fullName evidence="1">Uncharacterized protein</fullName>
    </submittedName>
</protein>
<dbReference type="Proteomes" id="UP001500443">
    <property type="component" value="Unassembled WGS sequence"/>
</dbReference>
<reference evidence="2" key="1">
    <citation type="journal article" date="2019" name="Int. J. Syst. Evol. Microbiol.">
        <title>The Global Catalogue of Microorganisms (GCM) 10K type strain sequencing project: providing services to taxonomists for standard genome sequencing and annotation.</title>
        <authorList>
            <consortium name="The Broad Institute Genomics Platform"/>
            <consortium name="The Broad Institute Genome Sequencing Center for Infectious Disease"/>
            <person name="Wu L."/>
            <person name="Ma J."/>
        </authorList>
    </citation>
    <scope>NUCLEOTIDE SEQUENCE [LARGE SCALE GENOMIC DNA]</scope>
    <source>
        <strain evidence="2">JCM 15481</strain>
    </source>
</reference>
<gene>
    <name evidence="1" type="ORF">GCM10009802_42590</name>
</gene>
<comment type="caution">
    <text evidence="1">The sequence shown here is derived from an EMBL/GenBank/DDBJ whole genome shotgun (WGS) entry which is preliminary data.</text>
</comment>
<proteinExistence type="predicted"/>